<protein>
    <submittedName>
        <fullName evidence="3">Uncharacterized protein</fullName>
    </submittedName>
</protein>
<dbReference type="Proteomes" id="UP000269001">
    <property type="component" value="Unassembled WGS sequence"/>
</dbReference>
<feature type="region of interest" description="Disordered" evidence="1">
    <location>
        <begin position="39"/>
        <end position="59"/>
    </location>
</feature>
<keyword evidence="2" id="KW-0472">Membrane</keyword>
<evidence type="ECO:0000256" key="1">
    <source>
        <dbReference type="SAM" id="MobiDB-lite"/>
    </source>
</evidence>
<sequence length="59" mass="6765">MILKIALTLLVVVSLIGLGYLFFISHKMLRRVQKQEALEKSQVKSLQHDNLDSSLNKKK</sequence>
<feature type="transmembrane region" description="Helical" evidence="2">
    <location>
        <begin position="6"/>
        <end position="24"/>
    </location>
</feature>
<reference evidence="3 4" key="1">
    <citation type="submission" date="2018-09" db="EMBL/GenBank/DDBJ databases">
        <title>The draft genome of Acinetobacter spp. strains.</title>
        <authorList>
            <person name="Qin J."/>
            <person name="Feng Y."/>
            <person name="Zong Z."/>
        </authorList>
    </citation>
    <scope>NUCLEOTIDE SEQUENCE [LARGE SCALE GENOMIC DNA]</scope>
    <source>
        <strain evidence="3 4">WCHAc060096</strain>
    </source>
</reference>
<accession>A0A3A8EN53</accession>
<organism evidence="3 4">
    <name type="scientific">Acinetobacter guerrae</name>
    <dbReference type="NCBI Taxonomy" id="1843371"/>
    <lineage>
        <taxon>Bacteria</taxon>
        <taxon>Pseudomonadati</taxon>
        <taxon>Pseudomonadota</taxon>
        <taxon>Gammaproteobacteria</taxon>
        <taxon>Moraxellales</taxon>
        <taxon>Moraxellaceae</taxon>
        <taxon>Acinetobacter</taxon>
    </lineage>
</organism>
<dbReference type="AlphaFoldDB" id="A0A3A8EN53"/>
<evidence type="ECO:0000256" key="2">
    <source>
        <dbReference type="SAM" id="Phobius"/>
    </source>
</evidence>
<proteinExistence type="predicted"/>
<comment type="caution">
    <text evidence="3">The sequence shown here is derived from an EMBL/GenBank/DDBJ whole genome shotgun (WGS) entry which is preliminary data.</text>
</comment>
<keyword evidence="2" id="KW-0812">Transmembrane</keyword>
<evidence type="ECO:0000313" key="3">
    <source>
        <dbReference type="EMBL" id="RKG36327.1"/>
    </source>
</evidence>
<evidence type="ECO:0000313" key="4">
    <source>
        <dbReference type="Proteomes" id="UP000269001"/>
    </source>
</evidence>
<dbReference type="EMBL" id="RAXU01000001">
    <property type="protein sequence ID" value="RKG36327.1"/>
    <property type="molecule type" value="Genomic_DNA"/>
</dbReference>
<feature type="compositionally biased region" description="Basic and acidic residues" evidence="1">
    <location>
        <begin position="39"/>
        <end position="51"/>
    </location>
</feature>
<keyword evidence="4" id="KW-1185">Reference proteome</keyword>
<gene>
    <name evidence="3" type="ORF">D7V21_01690</name>
</gene>
<keyword evidence="2" id="KW-1133">Transmembrane helix</keyword>
<name>A0A3A8EN53_9GAMM</name>